<dbReference type="GO" id="GO:0004984">
    <property type="term" value="F:olfactory receptor activity"/>
    <property type="evidence" value="ECO:0007669"/>
    <property type="project" value="InterPro"/>
</dbReference>
<accession>B0WDZ1</accession>
<dbReference type="InterPro" id="IPR004117">
    <property type="entry name" value="7tm6_olfct_rcpt"/>
</dbReference>
<dbReference type="AlphaFoldDB" id="B0WDZ1"/>
<dbReference type="PANTHER" id="PTHR21137">
    <property type="entry name" value="ODORANT RECEPTOR"/>
    <property type="match status" value="1"/>
</dbReference>
<keyword evidence="7 10" id="KW-0472">Membrane</keyword>
<reference evidence="12" key="2">
    <citation type="submission" date="2021-02" db="UniProtKB">
        <authorList>
            <consortium name="EnsemblMetazoa"/>
        </authorList>
    </citation>
    <scope>IDENTIFICATION</scope>
    <source>
        <strain evidence="12">JHB</strain>
    </source>
</reference>
<evidence type="ECO:0000256" key="5">
    <source>
        <dbReference type="ARBA" id="ARBA00022725"/>
    </source>
</evidence>
<dbReference type="GO" id="GO:0007165">
    <property type="term" value="P:signal transduction"/>
    <property type="evidence" value="ECO:0007669"/>
    <property type="project" value="UniProtKB-KW"/>
</dbReference>
<evidence type="ECO:0000256" key="6">
    <source>
        <dbReference type="ARBA" id="ARBA00022989"/>
    </source>
</evidence>
<evidence type="ECO:0000256" key="2">
    <source>
        <dbReference type="ARBA" id="ARBA00022475"/>
    </source>
</evidence>
<proteinExistence type="predicted"/>
<name>B0WDZ1_CULQU</name>
<feature type="transmembrane region" description="Helical" evidence="10">
    <location>
        <begin position="171"/>
        <end position="192"/>
    </location>
</feature>
<dbReference type="VEuPathDB" id="VectorBase:CQUJHB020329"/>
<evidence type="ECO:0000256" key="9">
    <source>
        <dbReference type="ARBA" id="ARBA00023224"/>
    </source>
</evidence>
<feature type="transmembrane region" description="Helical" evidence="10">
    <location>
        <begin position="145"/>
        <end position="165"/>
    </location>
</feature>
<dbReference type="EnsemblMetazoa" id="CPIJ005115-RA">
    <property type="protein sequence ID" value="CPIJ005115-PA"/>
    <property type="gene ID" value="CPIJ005115"/>
</dbReference>
<keyword evidence="6 10" id="KW-1133">Transmembrane helix</keyword>
<keyword evidence="4 10" id="KW-0812">Transmembrane</keyword>
<evidence type="ECO:0008006" key="14">
    <source>
        <dbReference type="Google" id="ProtNLM"/>
    </source>
</evidence>
<dbReference type="Pfam" id="PF02949">
    <property type="entry name" value="7tm_6"/>
    <property type="match status" value="1"/>
</dbReference>
<comment type="subcellular location">
    <subcellularLocation>
        <location evidence="1">Cell membrane</location>
        <topology evidence="1">Multi-pass membrane protein</topology>
    </subcellularLocation>
</comment>
<dbReference type="eggNOG" id="ENOG502R6C2">
    <property type="taxonomic scope" value="Eukaryota"/>
</dbReference>
<feature type="transmembrane region" description="Helical" evidence="10">
    <location>
        <begin position="26"/>
        <end position="47"/>
    </location>
</feature>
<evidence type="ECO:0000313" key="11">
    <source>
        <dbReference type="EMBL" id="EDS45072.1"/>
    </source>
</evidence>
<dbReference type="PANTHER" id="PTHR21137:SF35">
    <property type="entry name" value="ODORANT RECEPTOR 19A-RELATED"/>
    <property type="match status" value="1"/>
</dbReference>
<feature type="transmembrane region" description="Helical" evidence="10">
    <location>
        <begin position="252"/>
        <end position="272"/>
    </location>
</feature>
<keyword evidence="9" id="KW-0807">Transducer</keyword>
<evidence type="ECO:0000256" key="1">
    <source>
        <dbReference type="ARBA" id="ARBA00004651"/>
    </source>
</evidence>
<keyword evidence="3" id="KW-0716">Sensory transduction</keyword>
<dbReference type="GO" id="GO:0005549">
    <property type="term" value="F:odorant binding"/>
    <property type="evidence" value="ECO:0007669"/>
    <property type="project" value="InterPro"/>
</dbReference>
<dbReference type="GO" id="GO:0005886">
    <property type="term" value="C:plasma membrane"/>
    <property type="evidence" value="ECO:0007669"/>
    <property type="project" value="UniProtKB-SubCell"/>
</dbReference>
<dbReference type="OrthoDB" id="7760677at2759"/>
<dbReference type="HOGENOM" id="CLU_1023975_0_0_1"/>
<evidence type="ECO:0000313" key="13">
    <source>
        <dbReference type="Proteomes" id="UP000002320"/>
    </source>
</evidence>
<organism>
    <name type="scientific">Culex quinquefasciatus</name>
    <name type="common">Southern house mosquito</name>
    <name type="synonym">Culex pungens</name>
    <dbReference type="NCBI Taxonomy" id="7176"/>
    <lineage>
        <taxon>Eukaryota</taxon>
        <taxon>Metazoa</taxon>
        <taxon>Ecdysozoa</taxon>
        <taxon>Arthropoda</taxon>
        <taxon>Hexapoda</taxon>
        <taxon>Insecta</taxon>
        <taxon>Pterygota</taxon>
        <taxon>Neoptera</taxon>
        <taxon>Endopterygota</taxon>
        <taxon>Diptera</taxon>
        <taxon>Nematocera</taxon>
        <taxon>Culicoidea</taxon>
        <taxon>Culicidae</taxon>
        <taxon>Culicinae</taxon>
        <taxon>Culicini</taxon>
        <taxon>Culex</taxon>
        <taxon>Culex</taxon>
    </lineage>
</organism>
<evidence type="ECO:0000256" key="8">
    <source>
        <dbReference type="ARBA" id="ARBA00023170"/>
    </source>
</evidence>
<evidence type="ECO:0000256" key="3">
    <source>
        <dbReference type="ARBA" id="ARBA00022606"/>
    </source>
</evidence>
<keyword evidence="8" id="KW-0675">Receptor</keyword>
<dbReference type="VEuPathDB" id="VectorBase:CQUJHB006343"/>
<dbReference type="InParanoid" id="B0WDZ1"/>
<reference evidence="11" key="1">
    <citation type="submission" date="2007-03" db="EMBL/GenBank/DDBJ databases">
        <title>Annotation of Culex pipiens quinquefasciatus.</title>
        <authorList>
            <consortium name="The Broad Institute Genome Sequencing Platform"/>
            <person name="Atkinson P.W."/>
            <person name="Hemingway J."/>
            <person name="Christensen B.M."/>
            <person name="Higgs S."/>
            <person name="Kodira C."/>
            <person name="Hannick L."/>
            <person name="Megy K."/>
            <person name="O'Leary S."/>
            <person name="Pearson M."/>
            <person name="Haas B.J."/>
            <person name="Mauceli E."/>
            <person name="Wortman J.R."/>
            <person name="Lee N.H."/>
            <person name="Guigo R."/>
            <person name="Stanke M."/>
            <person name="Alvarado L."/>
            <person name="Amedeo P."/>
            <person name="Antoine C.H."/>
            <person name="Arensburger P."/>
            <person name="Bidwell S.L."/>
            <person name="Crawford M."/>
            <person name="Camaro F."/>
            <person name="Devon K."/>
            <person name="Engels R."/>
            <person name="Hammond M."/>
            <person name="Howarth C."/>
            <person name="Koehrsen M."/>
            <person name="Lawson D."/>
            <person name="Montgomery P."/>
            <person name="Nene V."/>
            <person name="Nusbaum C."/>
            <person name="Puiu D."/>
            <person name="Romero-Severson J."/>
            <person name="Severson D.W."/>
            <person name="Shumway M."/>
            <person name="Sisk P."/>
            <person name="Stolte C."/>
            <person name="Zeng Q."/>
            <person name="Eisenstadt E."/>
            <person name="Fraser-Liggett C."/>
            <person name="Strausberg R."/>
            <person name="Galagan J."/>
            <person name="Birren B."/>
            <person name="Collins F.H."/>
        </authorList>
    </citation>
    <scope>NUCLEOTIDE SEQUENCE [LARGE SCALE GENOMIC DNA]</scope>
    <source>
        <strain evidence="11">JHB</strain>
    </source>
</reference>
<sequence length="279" mass="33148">MQYSFLMYQLLRICFFLPIDIDAFMAVFNMGFIWTVALSRGICFAIYRRELNQLKKYVNARSCQRDNPVAKEFRKNTYRQNLKLATIFQLYTVINVSTWCFTEFRTNDNFDIPLPMHLLNDKLRLSIEFFYIHHKQLKAASSTNFLIVFSSAMVLISMNMFLFIIDPSVKRIPLLVVSCQFAFEVFICCYLFDSLEQENNHIKHHVYAIDWMTRRDNDLQRRRFRSIRQNALFLQLQTNAGLKIRAGGMFDLNLVSFSTLINLVYSMLTFLLRTRQVEF</sequence>
<dbReference type="OMA" id="CLAYSHA"/>
<dbReference type="Proteomes" id="UP000002320">
    <property type="component" value="Unassembled WGS sequence"/>
</dbReference>
<evidence type="ECO:0000256" key="4">
    <source>
        <dbReference type="ARBA" id="ARBA00022692"/>
    </source>
</evidence>
<gene>
    <name evidence="12" type="primary">6036953</name>
    <name evidence="11" type="ORF">CpipJ_CPIJ005115</name>
</gene>
<dbReference type="KEGG" id="cqu:CpipJ_CPIJ005115"/>
<dbReference type="EMBL" id="DS231902">
    <property type="protein sequence ID" value="EDS45072.1"/>
    <property type="molecule type" value="Genomic_DNA"/>
</dbReference>
<evidence type="ECO:0000256" key="7">
    <source>
        <dbReference type="ARBA" id="ARBA00023136"/>
    </source>
</evidence>
<evidence type="ECO:0000313" key="12">
    <source>
        <dbReference type="EnsemblMetazoa" id="CPIJ005115-PA"/>
    </source>
</evidence>
<evidence type="ECO:0000256" key="10">
    <source>
        <dbReference type="SAM" id="Phobius"/>
    </source>
</evidence>
<dbReference type="VEuPathDB" id="VectorBase:CPIJ005115"/>
<protein>
    <recommendedName>
        <fullName evidence="14">Odorant receptor</fullName>
    </recommendedName>
</protein>
<keyword evidence="2" id="KW-1003">Cell membrane</keyword>
<keyword evidence="5" id="KW-0552">Olfaction</keyword>
<keyword evidence="13" id="KW-1185">Reference proteome</keyword>